<dbReference type="SMART" id="SM00558">
    <property type="entry name" value="JmjC"/>
    <property type="match status" value="1"/>
</dbReference>
<evidence type="ECO:0000259" key="15">
    <source>
        <dbReference type="PROSITE" id="PS51011"/>
    </source>
</evidence>
<comment type="catalytic activity">
    <reaction evidence="11">
        <text>N(6),N(6),N(6)-trimethyl-L-lysyl(4)-[histone H3] + 3 2-oxoglutarate + 3 O2 = L-lysyl(4)-[histone H3] + 3 formaldehyde + 3 succinate + 3 CO2</text>
        <dbReference type="Rhea" id="RHEA:60208"/>
        <dbReference type="Rhea" id="RHEA-COMP:15537"/>
        <dbReference type="Rhea" id="RHEA-COMP:15547"/>
        <dbReference type="ChEBI" id="CHEBI:15379"/>
        <dbReference type="ChEBI" id="CHEBI:16526"/>
        <dbReference type="ChEBI" id="CHEBI:16810"/>
        <dbReference type="ChEBI" id="CHEBI:16842"/>
        <dbReference type="ChEBI" id="CHEBI:29969"/>
        <dbReference type="ChEBI" id="CHEBI:30031"/>
        <dbReference type="ChEBI" id="CHEBI:61961"/>
        <dbReference type="EC" id="1.14.11.67"/>
    </reaction>
</comment>
<dbReference type="Proteomes" id="UP000310689">
    <property type="component" value="Unassembled WGS sequence"/>
</dbReference>
<feature type="domain" description="ARID" evidence="15">
    <location>
        <begin position="172"/>
        <end position="263"/>
    </location>
</feature>
<dbReference type="Gene3D" id="1.10.150.60">
    <property type="entry name" value="ARID DNA-binding domain"/>
    <property type="match status" value="1"/>
</dbReference>
<dbReference type="InterPro" id="IPR019786">
    <property type="entry name" value="Zinc_finger_PHD-type_CS"/>
</dbReference>
<keyword evidence="7" id="KW-0862">Zinc</keyword>
<feature type="region of interest" description="Disordered" evidence="13">
    <location>
        <begin position="1494"/>
        <end position="1581"/>
    </location>
</feature>
<evidence type="ECO:0000256" key="12">
    <source>
        <dbReference type="PROSITE-ProRule" id="PRU00146"/>
    </source>
</evidence>
<evidence type="ECO:0000256" key="2">
    <source>
        <dbReference type="ARBA" id="ARBA00004123"/>
    </source>
</evidence>
<evidence type="ECO:0000259" key="17">
    <source>
        <dbReference type="PROSITE" id="PS51184"/>
    </source>
</evidence>
<dbReference type="PROSITE" id="PS51183">
    <property type="entry name" value="JMJN"/>
    <property type="match status" value="1"/>
</dbReference>
<evidence type="ECO:0000256" key="9">
    <source>
        <dbReference type="ARBA" id="ARBA00023004"/>
    </source>
</evidence>
<dbReference type="SMART" id="SM00501">
    <property type="entry name" value="BRIGHT"/>
    <property type="match status" value="1"/>
</dbReference>
<reference evidence="18 19" key="1">
    <citation type="submission" date="2019-03" db="EMBL/GenBank/DDBJ databases">
        <title>Sequencing 23 genomes of Wallemia ichthyophaga.</title>
        <authorList>
            <person name="Gostincar C."/>
        </authorList>
    </citation>
    <scope>NUCLEOTIDE SEQUENCE [LARGE SCALE GENOMIC DNA]</scope>
    <source>
        <strain evidence="18 19">EXF-6200</strain>
    </source>
</reference>
<keyword evidence="8" id="KW-0560">Oxidoreductase</keyword>
<comment type="similarity">
    <text evidence="3">Belongs to the JARID1 histone demethylase family.</text>
</comment>
<feature type="domain" description="PHD-type" evidence="14">
    <location>
        <begin position="1366"/>
        <end position="1423"/>
    </location>
</feature>
<organism evidence="18 19">
    <name type="scientific">Wallemia ichthyophaga</name>
    <dbReference type="NCBI Taxonomy" id="245174"/>
    <lineage>
        <taxon>Eukaryota</taxon>
        <taxon>Fungi</taxon>
        <taxon>Dikarya</taxon>
        <taxon>Basidiomycota</taxon>
        <taxon>Wallemiomycotina</taxon>
        <taxon>Wallemiomycetes</taxon>
        <taxon>Wallemiales</taxon>
        <taxon>Wallemiaceae</taxon>
        <taxon>Wallemia</taxon>
    </lineage>
</organism>
<feature type="compositionally biased region" description="Low complexity" evidence="13">
    <location>
        <begin position="341"/>
        <end position="352"/>
    </location>
</feature>
<dbReference type="CDD" id="cd16100">
    <property type="entry name" value="ARID"/>
    <property type="match status" value="1"/>
</dbReference>
<dbReference type="PANTHER" id="PTHR10694:SF33">
    <property type="entry name" value="LYSINE-SPECIFIC DEMETHYLASE 5"/>
    <property type="match status" value="1"/>
</dbReference>
<dbReference type="SMART" id="SM00545">
    <property type="entry name" value="JmjN"/>
    <property type="match status" value="1"/>
</dbReference>
<dbReference type="PROSITE" id="PS51011">
    <property type="entry name" value="ARID"/>
    <property type="match status" value="1"/>
</dbReference>
<gene>
    <name evidence="18" type="ORF">E3P86_01870</name>
</gene>
<evidence type="ECO:0000313" key="19">
    <source>
        <dbReference type="Proteomes" id="UP000310689"/>
    </source>
</evidence>
<dbReference type="GO" id="GO:0008270">
    <property type="term" value="F:zinc ion binding"/>
    <property type="evidence" value="ECO:0007669"/>
    <property type="project" value="UniProtKB-KW"/>
</dbReference>
<evidence type="ECO:0000256" key="4">
    <source>
        <dbReference type="ARBA" id="ARBA00012902"/>
    </source>
</evidence>
<keyword evidence="9" id="KW-0408">Iron</keyword>
<dbReference type="PROSITE" id="PS50016">
    <property type="entry name" value="ZF_PHD_2"/>
    <property type="match status" value="2"/>
</dbReference>
<dbReference type="SMART" id="SM01014">
    <property type="entry name" value="ARID"/>
    <property type="match status" value="1"/>
</dbReference>
<evidence type="ECO:0000256" key="1">
    <source>
        <dbReference type="ARBA" id="ARBA00001954"/>
    </source>
</evidence>
<dbReference type="GO" id="GO:0005634">
    <property type="term" value="C:nucleus"/>
    <property type="evidence" value="ECO:0007669"/>
    <property type="project" value="UniProtKB-SubCell"/>
</dbReference>
<feature type="compositionally biased region" description="Acidic residues" evidence="13">
    <location>
        <begin position="1520"/>
        <end position="1540"/>
    </location>
</feature>
<evidence type="ECO:0000256" key="5">
    <source>
        <dbReference type="ARBA" id="ARBA00022723"/>
    </source>
</evidence>
<accession>A0A4T0J5M5</accession>
<dbReference type="GO" id="GO:0006355">
    <property type="term" value="P:regulation of DNA-templated transcription"/>
    <property type="evidence" value="ECO:0007669"/>
    <property type="project" value="TreeGrafter"/>
</dbReference>
<feature type="domain" description="JmjN" evidence="16">
    <location>
        <begin position="104"/>
        <end position="148"/>
    </location>
</feature>
<dbReference type="Pfam" id="PF00628">
    <property type="entry name" value="PHD"/>
    <property type="match status" value="1"/>
</dbReference>
<dbReference type="Gene3D" id="2.60.120.650">
    <property type="entry name" value="Cupin"/>
    <property type="match status" value="1"/>
</dbReference>
<sequence>MDSASASASGASTSTPTKPVSPHSSPIIQRVFNTTSIPAIGALPIQFDQEGDPIPYTTTANSATAGKSTIPIPPSQPLDLNRVRLEAPHEPSRTKHRMFNLPHCPVFYPTEQEWNLNPFEYLESLSDNHKAYDYGICKIVPPPNWRPEFSLDSSRFRFRSRSQKLDTVTASARVKHNYSKQLFRFHDQNGSNLSPNPHVDHRPIDLYKLKVDVASLGGFDMVEISNQWSLIAKEHGLKKVKPFVQPFRQAYIDYIKPYETFISTFKAKSDKDRQGEIDMSFDDMDNIKYRLNGENSYDEINNSEINNGGGQILQNVDLEQGSALPKRLVMDQSPQTPMIASPSPNKSSTNSKYHPCSNCQRKDNDVKLLECHECEKFFHLSCLIYPLKMKPAVSEWFCDGCLYGSGEYGFDEGEDHCLASFQARDEEFRKFWFETHPPLMKGRVAPNGIEQRLGNRIVSEDDVEKEFWRLVDCPEETVQTEYGADIHTTETGSAFPTLKTNPTSKYATSGWNLENMPGYEGSILSYIKSDVSGMTVPWIYVGMMFSTFCWHNEDHYTYSVNYMHWGETKTWYGVPGKDHEAFEEAMRNSAPDLFKQQPDLLLQLVTLGNPGQLKEAGVPMYVCDQRPNEFVITFPRAFHCGFNHGLNFNEAVNFALPDWIPEGKACVEKYRSLKRNPIFSHDELLITILNKGFEDSTWIYLKDAVLDMLNDEVESRRRFATIGGSVEAVERYVNEDDYQCCNCRAYTYLSQLFDKETKKIYCHKHFDTFVENTQPDNRLMRVRYSDEELDSFAKIVTDHKQQNPEWISSTKELLGSEMKHKLQDLKNHLKGAVGVPQRSPEYAQLKSLIREAELWIFQANNFWLMRQNEPFDMRDTFDGNTSKFNKYETLTALVYSPLRQRIDVDTYFQHLYSLEKIKEELDWVIETCGKYSRTTVIDAHNKPEFERVLQVLEWANVRGMSQCQQMYYIKRTLEWFDAVADLSAVKYAQQVDALLQESVMLQLDSHPQVDLLKVLKASGFTWRSKALKLCSHVAISPEEVQKLLNENEIKDENLEADFERMMVFNGHVRNALDHNVDSLSHDGAFLENAKTELEFVKKYRFKVKNYKNFDMLMKLYETFIRKLSNALRIDLVGFDELKLEKQAQFEIEKLHKRLLERTNTADGTERMCVCRAEKTNVNESDDNVMDCNTCGVAFHKACLPDGHLAAQTNDTFDCLVCKPVVKTIDQDDLPNYKQLASIRKNSIDGYYDKVRVRTVPVKCLVDIYERCEGDGYIKTLGEASASEDIGVLRNTALTLLGLGVTFEGFDPAVLIDKIHTLSAGKKRKSEVNANGFDDPWARTQGRTRRPKFLFHQDPPTVNEADDKGIVKHCICQKFKDKVQNQISTMILGCDRCKNWFHVECMGGAHQLERLSGQKFNCPCCSLKFGRSFQFIPVLVQDQADIGSSIYVDIGQTVKALNHLVKFEAAPKLVDETVIVLHLHKFIIGAIELPTQSNVSNKSAMSTPDSTVDGVKRRKIKEEPDQQEQQEQQEELEQQQEENQEQQEQQQEQQSTARTTRIGKITGWHPAGDNSDMGSVDIEISV</sequence>
<dbReference type="InterPro" id="IPR001606">
    <property type="entry name" value="ARID_dom"/>
</dbReference>
<dbReference type="InterPro" id="IPR019787">
    <property type="entry name" value="Znf_PHD-finger"/>
</dbReference>
<dbReference type="PROSITE" id="PS51184">
    <property type="entry name" value="JMJC"/>
    <property type="match status" value="1"/>
</dbReference>
<dbReference type="Pfam" id="PF02375">
    <property type="entry name" value="JmjN"/>
    <property type="match status" value="1"/>
</dbReference>
<evidence type="ECO:0000256" key="7">
    <source>
        <dbReference type="ARBA" id="ARBA00022833"/>
    </source>
</evidence>
<comment type="cofactor">
    <cofactor evidence="1">
        <name>Fe(2+)</name>
        <dbReference type="ChEBI" id="CHEBI:29033"/>
    </cofactor>
</comment>
<evidence type="ECO:0000256" key="11">
    <source>
        <dbReference type="ARBA" id="ARBA00048734"/>
    </source>
</evidence>
<evidence type="ECO:0000256" key="8">
    <source>
        <dbReference type="ARBA" id="ARBA00023002"/>
    </source>
</evidence>
<evidence type="ECO:0000313" key="18">
    <source>
        <dbReference type="EMBL" id="TIB38070.1"/>
    </source>
</evidence>
<dbReference type="InterPro" id="IPR001965">
    <property type="entry name" value="Znf_PHD"/>
</dbReference>
<feature type="region of interest" description="Disordered" evidence="13">
    <location>
        <begin position="1"/>
        <end position="25"/>
    </location>
</feature>
<dbReference type="GO" id="GO:0000785">
    <property type="term" value="C:chromatin"/>
    <property type="evidence" value="ECO:0007669"/>
    <property type="project" value="TreeGrafter"/>
</dbReference>
<evidence type="ECO:0000256" key="10">
    <source>
        <dbReference type="ARBA" id="ARBA00023242"/>
    </source>
</evidence>
<dbReference type="EMBL" id="SPOI01000076">
    <property type="protein sequence ID" value="TIB38070.1"/>
    <property type="molecule type" value="Genomic_DNA"/>
</dbReference>
<keyword evidence="6 12" id="KW-0863">Zinc-finger</keyword>
<feature type="domain" description="PHD-type" evidence="14">
    <location>
        <begin position="353"/>
        <end position="404"/>
    </location>
</feature>
<dbReference type="GO" id="GO:0003677">
    <property type="term" value="F:DNA binding"/>
    <property type="evidence" value="ECO:0007669"/>
    <property type="project" value="InterPro"/>
</dbReference>
<dbReference type="InterPro" id="IPR004198">
    <property type="entry name" value="Znf_C5HC2"/>
</dbReference>
<dbReference type="EC" id="1.14.11.67" evidence="4"/>
<dbReference type="InterPro" id="IPR011011">
    <property type="entry name" value="Znf_FYVE_PHD"/>
</dbReference>
<dbReference type="InterPro" id="IPR003349">
    <property type="entry name" value="JmjN"/>
</dbReference>
<dbReference type="SMART" id="SM00249">
    <property type="entry name" value="PHD"/>
    <property type="match status" value="3"/>
</dbReference>
<dbReference type="Pfam" id="PF21323">
    <property type="entry name" value="KDM5_C-hel"/>
    <property type="match status" value="1"/>
</dbReference>
<dbReference type="SUPFAM" id="SSF51197">
    <property type="entry name" value="Clavaminate synthase-like"/>
    <property type="match status" value="1"/>
</dbReference>
<evidence type="ECO:0000259" key="16">
    <source>
        <dbReference type="PROSITE" id="PS51183"/>
    </source>
</evidence>
<name>A0A4T0J5M5_WALIC</name>
<dbReference type="InterPro" id="IPR048615">
    <property type="entry name" value="KDM5_C-hel"/>
</dbReference>
<feature type="compositionally biased region" description="Low complexity" evidence="13">
    <location>
        <begin position="1"/>
        <end position="15"/>
    </location>
</feature>
<dbReference type="PANTHER" id="PTHR10694">
    <property type="entry name" value="LYSINE-SPECIFIC DEMETHYLASE"/>
    <property type="match status" value="1"/>
</dbReference>
<evidence type="ECO:0000259" key="14">
    <source>
        <dbReference type="PROSITE" id="PS50016"/>
    </source>
</evidence>
<dbReference type="Pfam" id="PF02928">
    <property type="entry name" value="zf-C5HC2"/>
    <property type="match status" value="1"/>
</dbReference>
<keyword evidence="10" id="KW-0539">Nucleus</keyword>
<dbReference type="InterPro" id="IPR036431">
    <property type="entry name" value="ARID_dom_sf"/>
</dbReference>
<proteinExistence type="inferred from homology"/>
<dbReference type="Gene3D" id="3.30.40.10">
    <property type="entry name" value="Zinc/RING finger domain, C3HC4 (zinc finger)"/>
    <property type="match status" value="2"/>
</dbReference>
<dbReference type="InterPro" id="IPR003347">
    <property type="entry name" value="JmjC_dom"/>
</dbReference>
<dbReference type="SUPFAM" id="SSF46774">
    <property type="entry name" value="ARID-like"/>
    <property type="match status" value="1"/>
</dbReference>
<dbReference type="SUPFAM" id="SSF57903">
    <property type="entry name" value="FYVE/PHD zinc finger"/>
    <property type="match status" value="3"/>
</dbReference>
<evidence type="ECO:0000256" key="3">
    <source>
        <dbReference type="ARBA" id="ARBA00006801"/>
    </source>
</evidence>
<feature type="compositionally biased region" description="Polar residues" evidence="13">
    <location>
        <begin position="1494"/>
        <end position="1505"/>
    </location>
</feature>
<dbReference type="PROSITE" id="PS01359">
    <property type="entry name" value="ZF_PHD_1"/>
    <property type="match status" value="2"/>
</dbReference>
<comment type="caution">
    <text evidence="18">The sequence shown here is derived from an EMBL/GenBank/DDBJ whole genome shotgun (WGS) entry which is preliminary data.</text>
</comment>
<dbReference type="Pfam" id="PF01388">
    <property type="entry name" value="ARID"/>
    <property type="match status" value="1"/>
</dbReference>
<comment type="subcellular location">
    <subcellularLocation>
        <location evidence="2">Nucleus</location>
    </subcellularLocation>
</comment>
<dbReference type="Pfam" id="PF02373">
    <property type="entry name" value="JmjC"/>
    <property type="match status" value="1"/>
</dbReference>
<evidence type="ECO:0000256" key="6">
    <source>
        <dbReference type="ARBA" id="ARBA00022771"/>
    </source>
</evidence>
<protein>
    <recommendedName>
        <fullName evidence="4">[histone H3]-trimethyl-L-lysine(4) demethylase</fullName>
        <ecNumber evidence="4">1.14.11.67</ecNumber>
    </recommendedName>
</protein>
<feature type="domain" description="JmjC" evidence="17">
    <location>
        <begin position="505"/>
        <end position="671"/>
    </location>
</feature>
<keyword evidence="5" id="KW-0479">Metal-binding</keyword>
<dbReference type="InterPro" id="IPR013083">
    <property type="entry name" value="Znf_RING/FYVE/PHD"/>
</dbReference>
<feature type="compositionally biased region" description="Polar residues" evidence="13">
    <location>
        <begin position="16"/>
        <end position="25"/>
    </location>
</feature>
<dbReference type="GO" id="GO:0034647">
    <property type="term" value="F:histone H3K4me/H3K4me2/H3K4me3 demethylase activity"/>
    <property type="evidence" value="ECO:0007669"/>
    <property type="project" value="UniProtKB-EC"/>
</dbReference>
<evidence type="ECO:0000256" key="13">
    <source>
        <dbReference type="SAM" id="MobiDB-lite"/>
    </source>
</evidence>
<feature type="region of interest" description="Disordered" evidence="13">
    <location>
        <begin position="334"/>
        <end position="353"/>
    </location>
</feature>